<feature type="binding site" evidence="2">
    <location>
        <position position="101"/>
    </location>
    <ligand>
        <name>Mn(2+)</name>
        <dbReference type="ChEBI" id="CHEBI:29035"/>
        <label>2</label>
    </ligand>
</feature>
<feature type="binding site" evidence="2">
    <location>
        <position position="163"/>
    </location>
    <ligand>
        <name>Mn(2+)</name>
        <dbReference type="ChEBI" id="CHEBI:29035"/>
        <label>2</label>
    </ligand>
</feature>
<accession>A0A7G6E7C3</accession>
<dbReference type="PANTHER" id="PTHR11014:SF63">
    <property type="entry name" value="METALLOPEPTIDASE, PUTATIVE (AFU_ORTHOLOGUE AFUA_6G09600)-RELATED"/>
    <property type="match status" value="1"/>
</dbReference>
<dbReference type="GO" id="GO:0019877">
    <property type="term" value="P:diaminopimelate biosynthetic process"/>
    <property type="evidence" value="ECO:0007669"/>
    <property type="project" value="UniProtKB-ARBA"/>
</dbReference>
<dbReference type="SUPFAM" id="SSF53187">
    <property type="entry name" value="Zn-dependent exopeptidases"/>
    <property type="match status" value="1"/>
</dbReference>
<keyword evidence="1 4" id="KW-0378">Hydrolase</keyword>
<name>A0A7G6E7C3_THEFR</name>
<dbReference type="SUPFAM" id="SSF55031">
    <property type="entry name" value="Bacterial exopeptidase dimerisation domain"/>
    <property type="match status" value="1"/>
</dbReference>
<dbReference type="Gene3D" id="3.30.70.360">
    <property type="match status" value="1"/>
</dbReference>
<protein>
    <submittedName>
        <fullName evidence="4">Amidohydrolase</fullName>
    </submittedName>
</protein>
<dbReference type="InterPro" id="IPR017439">
    <property type="entry name" value="Amidohydrolase"/>
</dbReference>
<evidence type="ECO:0000313" key="4">
    <source>
        <dbReference type="EMBL" id="QNB47977.1"/>
    </source>
</evidence>
<evidence type="ECO:0000256" key="2">
    <source>
        <dbReference type="PIRSR" id="PIRSR005962-1"/>
    </source>
</evidence>
<reference evidence="4 5" key="1">
    <citation type="journal article" date="2019" name="Front. Microbiol.">
        <title>Thermoanaerosceptrum fracticalcis gen. nov. sp. nov., a Novel Fumarate-Fermenting Microorganism From a Deep Fractured Carbonate Aquifer of the US Great Basin.</title>
        <authorList>
            <person name="Hamilton-Brehm S.D."/>
            <person name="Stewart L.E."/>
            <person name="Zavarin M."/>
            <person name="Caldwell M."/>
            <person name="Lawson P.A."/>
            <person name="Onstott T.C."/>
            <person name="Grzymski J."/>
            <person name="Neveux I."/>
            <person name="Lollar B.S."/>
            <person name="Russell C.E."/>
            <person name="Moser D.P."/>
        </authorList>
    </citation>
    <scope>NUCLEOTIDE SEQUENCE [LARGE SCALE GENOMIC DNA]</scope>
    <source>
        <strain evidence="4 5">DRI-13</strain>
    </source>
</reference>
<evidence type="ECO:0000313" key="5">
    <source>
        <dbReference type="Proteomes" id="UP000515847"/>
    </source>
</evidence>
<dbReference type="PIRSF" id="PIRSF005962">
    <property type="entry name" value="Pept_M20D_amidohydro"/>
    <property type="match status" value="1"/>
</dbReference>
<dbReference type="InterPro" id="IPR036264">
    <property type="entry name" value="Bact_exopeptidase_dim_dom"/>
</dbReference>
<keyword evidence="2" id="KW-0479">Metal-binding</keyword>
<dbReference type="EMBL" id="CP045798">
    <property type="protein sequence ID" value="QNB47977.1"/>
    <property type="molecule type" value="Genomic_DNA"/>
</dbReference>
<dbReference type="Pfam" id="PF07687">
    <property type="entry name" value="M20_dimer"/>
    <property type="match status" value="1"/>
</dbReference>
<keyword evidence="5" id="KW-1185">Reference proteome</keyword>
<dbReference type="NCBIfam" id="TIGR01891">
    <property type="entry name" value="amidohydrolases"/>
    <property type="match status" value="1"/>
</dbReference>
<comment type="cofactor">
    <cofactor evidence="2">
        <name>Mn(2+)</name>
        <dbReference type="ChEBI" id="CHEBI:29035"/>
    </cofactor>
    <text evidence="2">The Mn(2+) ion enhances activity.</text>
</comment>
<dbReference type="AlphaFoldDB" id="A0A7G6E7C3"/>
<feature type="binding site" evidence="2">
    <location>
        <position position="366"/>
    </location>
    <ligand>
        <name>Mn(2+)</name>
        <dbReference type="ChEBI" id="CHEBI:29035"/>
        <label>2</label>
    </ligand>
</feature>
<dbReference type="GO" id="GO:0050118">
    <property type="term" value="F:N-acetyldiaminopimelate deacetylase activity"/>
    <property type="evidence" value="ECO:0007669"/>
    <property type="project" value="UniProtKB-ARBA"/>
</dbReference>
<dbReference type="OrthoDB" id="9776731at2"/>
<dbReference type="KEGG" id="tfr:BR63_17950"/>
<feature type="binding site" evidence="2">
    <location>
        <position position="137"/>
    </location>
    <ligand>
        <name>Mn(2+)</name>
        <dbReference type="ChEBI" id="CHEBI:29035"/>
        <label>2</label>
    </ligand>
</feature>
<dbReference type="GO" id="GO:0046872">
    <property type="term" value="F:metal ion binding"/>
    <property type="evidence" value="ECO:0007669"/>
    <property type="project" value="UniProtKB-KW"/>
</dbReference>
<dbReference type="InterPro" id="IPR002933">
    <property type="entry name" value="Peptidase_M20"/>
</dbReference>
<keyword evidence="2" id="KW-0464">Manganese</keyword>
<evidence type="ECO:0000259" key="3">
    <source>
        <dbReference type="Pfam" id="PF07687"/>
    </source>
</evidence>
<dbReference type="Proteomes" id="UP000515847">
    <property type="component" value="Chromosome"/>
</dbReference>
<organism evidence="4 5">
    <name type="scientific">Thermanaerosceptrum fracticalcis</name>
    <dbReference type="NCBI Taxonomy" id="1712410"/>
    <lineage>
        <taxon>Bacteria</taxon>
        <taxon>Bacillati</taxon>
        <taxon>Bacillota</taxon>
        <taxon>Clostridia</taxon>
        <taxon>Eubacteriales</taxon>
        <taxon>Peptococcaceae</taxon>
        <taxon>Thermanaerosceptrum</taxon>
    </lineage>
</organism>
<proteinExistence type="predicted"/>
<feature type="domain" description="Peptidase M20 dimerisation" evidence="3">
    <location>
        <begin position="189"/>
        <end position="283"/>
    </location>
</feature>
<evidence type="ECO:0000256" key="1">
    <source>
        <dbReference type="ARBA" id="ARBA00022801"/>
    </source>
</evidence>
<dbReference type="Pfam" id="PF01546">
    <property type="entry name" value="Peptidase_M20"/>
    <property type="match status" value="1"/>
</dbReference>
<dbReference type="InterPro" id="IPR011650">
    <property type="entry name" value="Peptidase_M20_dimer"/>
</dbReference>
<dbReference type="PANTHER" id="PTHR11014">
    <property type="entry name" value="PEPTIDASE M20 FAMILY MEMBER"/>
    <property type="match status" value="1"/>
</dbReference>
<dbReference type="FunFam" id="3.30.70.360:FF:000001">
    <property type="entry name" value="N-acetyldiaminopimelate deacetylase"/>
    <property type="match status" value="1"/>
</dbReference>
<sequence>MLNIVDEAKSLQNEIVSWRRELHQIPEVGLETPQTAAYVAAKLGEMGIAYKTNVGGHGVVGLIKGQGEGKTIALRADMDGLAIKEETGLPFASTNGNMHACGHDAHTAMLLGAAKILNAHRDQLKGNVKLIFQPGEEGPGGAKPMIDDGVLENPKVEAVLGLHIGTIFKEIGTGQIGVSYGNLMACLDQFSIKIKGKGCHGAMPDTGVDPIVITGQVLSALQTIVSREVKPVNPAVVTIGKIHGGRAYNIIPDEVELEGTVRSIKQDEREKIARRLEEIVASITRGMRGDYEFNYIFGYPPLVNDGQFTKSFVETAQKIVGEKDIIEIPYPTMGGEDMAFFLERVPGTFFFLGGGNEAKNIVYPHHNAKFDVDEDVFWRGTALLAQGAIDWLEKAGE</sequence>
<dbReference type="Gene3D" id="3.40.630.10">
    <property type="entry name" value="Zn peptidases"/>
    <property type="match status" value="1"/>
</dbReference>
<dbReference type="RefSeq" id="WP_034420535.1">
    <property type="nucleotide sequence ID" value="NZ_CP045798.1"/>
</dbReference>
<gene>
    <name evidence="4" type="ORF">BR63_17950</name>
</gene>
<feature type="binding site" evidence="2">
    <location>
        <position position="103"/>
    </location>
    <ligand>
        <name>Mn(2+)</name>
        <dbReference type="ChEBI" id="CHEBI:29035"/>
        <label>2</label>
    </ligand>
</feature>